<dbReference type="GO" id="GO:0009307">
    <property type="term" value="P:DNA restriction-modification system"/>
    <property type="evidence" value="ECO:0007669"/>
    <property type="project" value="InterPro"/>
</dbReference>
<reference evidence="1 2" key="1">
    <citation type="submission" date="2019-02" db="EMBL/GenBank/DDBJ databases">
        <title>Investigation of anaerobic lignin degradation for improved lignocellulosic biofuels.</title>
        <authorList>
            <person name="Deangelis K."/>
        </authorList>
    </citation>
    <scope>NUCLEOTIDE SEQUENCE [LARGE SCALE GENOMIC DNA]</scope>
    <source>
        <strain evidence="1 2">159R</strain>
    </source>
</reference>
<dbReference type="Pfam" id="PF05869">
    <property type="entry name" value="Dam"/>
    <property type="match status" value="1"/>
</dbReference>
<organism evidence="1 2">
    <name type="scientific">Sodalis ligni</name>
    <dbReference type="NCBI Taxonomy" id="2697027"/>
    <lineage>
        <taxon>Bacteria</taxon>
        <taxon>Pseudomonadati</taxon>
        <taxon>Pseudomonadota</taxon>
        <taxon>Gammaproteobacteria</taxon>
        <taxon>Enterobacterales</taxon>
        <taxon>Bruguierivoracaceae</taxon>
        <taxon>Sodalis</taxon>
    </lineage>
</organism>
<dbReference type="NCBIfam" id="TIGR01712">
    <property type="entry name" value="phage_N6A_met"/>
    <property type="match status" value="1"/>
</dbReference>
<dbReference type="RefSeq" id="WP_132926621.1">
    <property type="nucleotide sequence ID" value="NZ_SJOI01000001.1"/>
</dbReference>
<protein>
    <submittedName>
        <fullName evidence="1">Phage N-6-adenine-methyltransferase</fullName>
    </submittedName>
</protein>
<dbReference type="GO" id="GO:0032259">
    <property type="term" value="P:methylation"/>
    <property type="evidence" value="ECO:0007669"/>
    <property type="project" value="UniProtKB-KW"/>
</dbReference>
<dbReference type="OrthoDB" id="6258822at2"/>
<sequence>MNHYCEALEQLRRKSAHKLKEIGDQWRTPDPLFWGINAMFGPLVLDLFADESNAKCEAYYTAEDNALVHDWSERLADLGGAAFGNPPYSRASQHEEQYITGMVHIMEHTMAMRERGGRYVVLIKAATSETWWPEHADHIAFIRGRIGFDVPTWFKPADAQQVPTGAFFAGAIAVFDKTWTGPAIGYVNRDDLIARGETALAQMRWMAPRFVQSHIQAPEFDPIPEMANRVWPAEVHFLFDQVPAAGSLPAELQNKIRSHINRMKLDGIATDAIIQQTIKLTTAMGATA</sequence>
<gene>
    <name evidence="1" type="ORF">EZJ58_5171</name>
</gene>
<keyword evidence="2" id="KW-1185">Reference proteome</keyword>
<comment type="caution">
    <text evidence="1">The sequence shown here is derived from an EMBL/GenBank/DDBJ whole genome shotgun (WGS) entry which is preliminary data.</text>
</comment>
<dbReference type="AlphaFoldDB" id="A0A4R1NGP0"/>
<dbReference type="Proteomes" id="UP000294555">
    <property type="component" value="Unassembled WGS sequence"/>
</dbReference>
<proteinExistence type="predicted"/>
<keyword evidence="1" id="KW-0489">Methyltransferase</keyword>
<dbReference type="InterPro" id="IPR008593">
    <property type="entry name" value="Dam_MeTrfase"/>
</dbReference>
<evidence type="ECO:0000313" key="1">
    <source>
        <dbReference type="EMBL" id="TCL06874.1"/>
    </source>
</evidence>
<dbReference type="GO" id="GO:0003677">
    <property type="term" value="F:DNA binding"/>
    <property type="evidence" value="ECO:0007669"/>
    <property type="project" value="InterPro"/>
</dbReference>
<evidence type="ECO:0000313" key="2">
    <source>
        <dbReference type="Proteomes" id="UP000294555"/>
    </source>
</evidence>
<dbReference type="GO" id="GO:0009007">
    <property type="term" value="F:site-specific DNA-methyltransferase (adenine-specific) activity"/>
    <property type="evidence" value="ECO:0007669"/>
    <property type="project" value="InterPro"/>
</dbReference>
<dbReference type="EMBL" id="SJOI01000001">
    <property type="protein sequence ID" value="TCL06874.1"/>
    <property type="molecule type" value="Genomic_DNA"/>
</dbReference>
<accession>A0A4R1NGP0</accession>
<keyword evidence="1" id="KW-0808">Transferase</keyword>
<name>A0A4R1NGP0_9GAMM</name>